<organism evidence="2 3">
    <name type="scientific">Cytophaga hutchinsonii (strain ATCC 33406 / DSM 1761 / CIP 103989 / NBRC 15051 / NCIMB 9469 / D465)</name>
    <dbReference type="NCBI Taxonomy" id="269798"/>
    <lineage>
        <taxon>Bacteria</taxon>
        <taxon>Pseudomonadati</taxon>
        <taxon>Bacteroidota</taxon>
        <taxon>Cytophagia</taxon>
        <taxon>Cytophagales</taxon>
        <taxon>Cytophagaceae</taxon>
        <taxon>Cytophaga</taxon>
    </lineage>
</organism>
<keyword evidence="1 2" id="KW-0456">Lyase</keyword>
<dbReference type="EMBL" id="CP000383">
    <property type="protein sequence ID" value="ABG58246.1"/>
    <property type="molecule type" value="Genomic_DNA"/>
</dbReference>
<sequence length="140" mass="15510">MHTNKESIENLLPHRSPFLFVDEILSVTEDEIIGYKTFGEECSWLSGIFPEHNIIPGTILIESLAQCGGAGMRLLKDTNGLFGLASIESATFLKAATFHTPIKYVIKNIRLSDKLVKQSGIAFINDEALLEATWVCVRIS</sequence>
<dbReference type="InterPro" id="IPR029069">
    <property type="entry name" value="HotDog_dom_sf"/>
</dbReference>
<keyword evidence="3" id="KW-1185">Reference proteome</keyword>
<name>A0A6N4SPJ3_CYTH3</name>
<dbReference type="AlphaFoldDB" id="A0A6N4SPJ3"/>
<accession>A0A6N4SPJ3</accession>
<dbReference type="Pfam" id="PF07977">
    <property type="entry name" value="FabA"/>
    <property type="match status" value="1"/>
</dbReference>
<reference evidence="2 3" key="1">
    <citation type="journal article" date="2007" name="Appl. Environ. Microbiol.">
        <title>Genome sequence of the cellulolytic gliding bacterium Cytophaga hutchinsonii.</title>
        <authorList>
            <person name="Xie G."/>
            <person name="Bruce D.C."/>
            <person name="Challacombe J.F."/>
            <person name="Chertkov O."/>
            <person name="Detter J.C."/>
            <person name="Gilna P."/>
            <person name="Han C.S."/>
            <person name="Lucas S."/>
            <person name="Misra M."/>
            <person name="Myers G.L."/>
            <person name="Richardson P."/>
            <person name="Tapia R."/>
            <person name="Thayer N."/>
            <person name="Thompson L.S."/>
            <person name="Brettin T.S."/>
            <person name="Henrissat B."/>
            <person name="Wilson D.B."/>
            <person name="McBride M.J."/>
        </authorList>
    </citation>
    <scope>NUCLEOTIDE SEQUENCE [LARGE SCALE GENOMIC DNA]</scope>
    <source>
        <strain evidence="3">ATCC 33406 / DSM 1761 / CIP 103989 / NBRC 15051 / NCIMB 9469 / D465</strain>
    </source>
</reference>
<evidence type="ECO:0000256" key="1">
    <source>
        <dbReference type="ARBA" id="ARBA00023239"/>
    </source>
</evidence>
<dbReference type="SUPFAM" id="SSF54637">
    <property type="entry name" value="Thioesterase/thiol ester dehydrase-isomerase"/>
    <property type="match status" value="1"/>
</dbReference>
<dbReference type="InterPro" id="IPR013114">
    <property type="entry name" value="FabA_FabZ"/>
</dbReference>
<gene>
    <name evidence="2" type="primary">fabA</name>
    <name evidence="2" type="ordered locus">CHU_0969</name>
</gene>
<dbReference type="RefSeq" id="WP_011584361.1">
    <property type="nucleotide sequence ID" value="NC_008255.1"/>
</dbReference>
<dbReference type="OrthoDB" id="826697at2"/>
<evidence type="ECO:0000313" key="3">
    <source>
        <dbReference type="Proteomes" id="UP000001822"/>
    </source>
</evidence>
<dbReference type="KEGG" id="chu:CHU_0969"/>
<dbReference type="GO" id="GO:0019171">
    <property type="term" value="F:(3R)-hydroxyacyl-[acyl-carrier-protein] dehydratase activity"/>
    <property type="evidence" value="ECO:0007669"/>
    <property type="project" value="UniProtKB-EC"/>
</dbReference>
<dbReference type="Gene3D" id="3.10.129.10">
    <property type="entry name" value="Hotdog Thioesterase"/>
    <property type="match status" value="1"/>
</dbReference>
<proteinExistence type="predicted"/>
<dbReference type="PANTHER" id="PTHR30272">
    <property type="entry name" value="3-HYDROXYACYL-[ACYL-CARRIER-PROTEIN] DEHYDRATASE"/>
    <property type="match status" value="1"/>
</dbReference>
<evidence type="ECO:0000313" key="2">
    <source>
        <dbReference type="EMBL" id="ABG58246.1"/>
    </source>
</evidence>
<dbReference type="CDD" id="cd01288">
    <property type="entry name" value="FabZ"/>
    <property type="match status" value="1"/>
</dbReference>
<dbReference type="PANTHER" id="PTHR30272:SF1">
    <property type="entry name" value="3-HYDROXYACYL-[ACYL-CARRIER-PROTEIN] DEHYDRATASE"/>
    <property type="match status" value="1"/>
</dbReference>
<dbReference type="EC" id="4.2.1.59" evidence="2"/>
<protein>
    <submittedName>
        <fullName evidence="2">3-hydroxydecanoyl-[acyl carrier protein] dehydratase</fullName>
        <ecNumber evidence="2">4.2.1.59</ecNumber>
    </submittedName>
</protein>
<dbReference type="Proteomes" id="UP000001822">
    <property type="component" value="Chromosome"/>
</dbReference>